<sequence length="134" mass="15817">MQGTRKTLYSYLCAHIYTYLHKETQPPPLHGPDDQLQITYVPRIHDNHFTSSLSPPHLQLNGKPFTKPHLNFDVYGQPLLKLNLQIHQEEGLIEYVERWPNASLDMMREFLMVEYNEDVTRATVFRGLKKRGRR</sequence>
<proteinExistence type="predicted"/>
<organism evidence="1 2">
    <name type="scientific">Delitschia confertaspora ATCC 74209</name>
    <dbReference type="NCBI Taxonomy" id="1513339"/>
    <lineage>
        <taxon>Eukaryota</taxon>
        <taxon>Fungi</taxon>
        <taxon>Dikarya</taxon>
        <taxon>Ascomycota</taxon>
        <taxon>Pezizomycotina</taxon>
        <taxon>Dothideomycetes</taxon>
        <taxon>Pleosporomycetidae</taxon>
        <taxon>Pleosporales</taxon>
        <taxon>Delitschiaceae</taxon>
        <taxon>Delitschia</taxon>
    </lineage>
</organism>
<evidence type="ECO:0000313" key="2">
    <source>
        <dbReference type="Proteomes" id="UP000799536"/>
    </source>
</evidence>
<comment type="caution">
    <text evidence="1">The sequence shown here is derived from an EMBL/GenBank/DDBJ whole genome shotgun (WGS) entry which is preliminary data.</text>
</comment>
<evidence type="ECO:0000313" key="1">
    <source>
        <dbReference type="EMBL" id="KAF2198312.1"/>
    </source>
</evidence>
<dbReference type="Proteomes" id="UP000799536">
    <property type="component" value="Unassembled WGS sequence"/>
</dbReference>
<reference evidence="1" key="1">
    <citation type="journal article" date="2020" name="Stud. Mycol.">
        <title>101 Dothideomycetes genomes: a test case for predicting lifestyles and emergence of pathogens.</title>
        <authorList>
            <person name="Haridas S."/>
            <person name="Albert R."/>
            <person name="Binder M."/>
            <person name="Bloem J."/>
            <person name="Labutti K."/>
            <person name="Salamov A."/>
            <person name="Andreopoulos B."/>
            <person name="Baker S."/>
            <person name="Barry K."/>
            <person name="Bills G."/>
            <person name="Bluhm B."/>
            <person name="Cannon C."/>
            <person name="Castanera R."/>
            <person name="Culley D."/>
            <person name="Daum C."/>
            <person name="Ezra D."/>
            <person name="Gonzalez J."/>
            <person name="Henrissat B."/>
            <person name="Kuo A."/>
            <person name="Liang C."/>
            <person name="Lipzen A."/>
            <person name="Lutzoni F."/>
            <person name="Magnuson J."/>
            <person name="Mondo S."/>
            <person name="Nolan M."/>
            <person name="Ohm R."/>
            <person name="Pangilinan J."/>
            <person name="Park H.-J."/>
            <person name="Ramirez L."/>
            <person name="Alfaro M."/>
            <person name="Sun H."/>
            <person name="Tritt A."/>
            <person name="Yoshinaga Y."/>
            <person name="Zwiers L.-H."/>
            <person name="Turgeon B."/>
            <person name="Goodwin S."/>
            <person name="Spatafora J."/>
            <person name="Crous P."/>
            <person name="Grigoriev I."/>
        </authorList>
    </citation>
    <scope>NUCLEOTIDE SEQUENCE</scope>
    <source>
        <strain evidence="1">ATCC 74209</strain>
    </source>
</reference>
<gene>
    <name evidence="1" type="ORF">GQ43DRAFT_167128</name>
</gene>
<protein>
    <submittedName>
        <fullName evidence="1">Uncharacterized protein</fullName>
    </submittedName>
</protein>
<dbReference type="EMBL" id="ML994154">
    <property type="protein sequence ID" value="KAF2198312.1"/>
    <property type="molecule type" value="Genomic_DNA"/>
</dbReference>
<keyword evidence="2" id="KW-1185">Reference proteome</keyword>
<dbReference type="AlphaFoldDB" id="A0A9P4JKE5"/>
<name>A0A9P4JKE5_9PLEO</name>
<accession>A0A9P4JKE5</accession>